<keyword evidence="3" id="KW-1185">Reference proteome</keyword>
<organism evidence="2 3">
    <name type="scientific">Parasponia andersonii</name>
    <name type="common">Sponia andersonii</name>
    <dbReference type="NCBI Taxonomy" id="3476"/>
    <lineage>
        <taxon>Eukaryota</taxon>
        <taxon>Viridiplantae</taxon>
        <taxon>Streptophyta</taxon>
        <taxon>Embryophyta</taxon>
        <taxon>Tracheophyta</taxon>
        <taxon>Spermatophyta</taxon>
        <taxon>Magnoliopsida</taxon>
        <taxon>eudicotyledons</taxon>
        <taxon>Gunneridae</taxon>
        <taxon>Pentapetalae</taxon>
        <taxon>rosids</taxon>
        <taxon>fabids</taxon>
        <taxon>Rosales</taxon>
        <taxon>Cannabaceae</taxon>
        <taxon>Parasponia</taxon>
    </lineage>
</organism>
<evidence type="ECO:0000313" key="3">
    <source>
        <dbReference type="Proteomes" id="UP000237105"/>
    </source>
</evidence>
<feature type="compositionally biased region" description="Polar residues" evidence="1">
    <location>
        <begin position="1"/>
        <end position="42"/>
    </location>
</feature>
<sequence length="107" mass="11421">PSADINVNVSTGPTSGEETISNPGFTFSTGTSLSVDNGSSKSRNLKRKAQAKFSIEGSPHSLERVPVSKRNGDLSKEVSADSSKRHSLLYKMFLILSDRQGFGGSMN</sequence>
<feature type="compositionally biased region" description="Basic and acidic residues" evidence="1">
    <location>
        <begin position="70"/>
        <end position="81"/>
    </location>
</feature>
<feature type="region of interest" description="Disordered" evidence="1">
    <location>
        <begin position="1"/>
        <end position="81"/>
    </location>
</feature>
<feature type="non-terminal residue" evidence="2">
    <location>
        <position position="1"/>
    </location>
</feature>
<accession>A0A2P5CMJ4</accession>
<evidence type="ECO:0000256" key="1">
    <source>
        <dbReference type="SAM" id="MobiDB-lite"/>
    </source>
</evidence>
<proteinExistence type="predicted"/>
<reference evidence="3" key="1">
    <citation type="submission" date="2016-06" db="EMBL/GenBank/DDBJ databases">
        <title>Parallel loss of symbiosis genes in relatives of nitrogen-fixing non-legume Parasponia.</title>
        <authorList>
            <person name="Van Velzen R."/>
            <person name="Holmer R."/>
            <person name="Bu F."/>
            <person name="Rutten L."/>
            <person name="Van Zeijl A."/>
            <person name="Liu W."/>
            <person name="Santuari L."/>
            <person name="Cao Q."/>
            <person name="Sharma T."/>
            <person name="Shen D."/>
            <person name="Roswanjaya Y."/>
            <person name="Wardhani T."/>
            <person name="Kalhor M.S."/>
            <person name="Jansen J."/>
            <person name="Van den Hoogen J."/>
            <person name="Gungor B."/>
            <person name="Hartog M."/>
            <person name="Hontelez J."/>
            <person name="Verver J."/>
            <person name="Yang W.-C."/>
            <person name="Schijlen E."/>
            <person name="Repin R."/>
            <person name="Schilthuizen M."/>
            <person name="Schranz E."/>
            <person name="Heidstra R."/>
            <person name="Miyata K."/>
            <person name="Fedorova E."/>
            <person name="Kohlen W."/>
            <person name="Bisseling T."/>
            <person name="Smit S."/>
            <person name="Geurts R."/>
        </authorList>
    </citation>
    <scope>NUCLEOTIDE SEQUENCE [LARGE SCALE GENOMIC DNA]</scope>
    <source>
        <strain evidence="3">cv. WU1-14</strain>
    </source>
</reference>
<dbReference type="AlphaFoldDB" id="A0A2P5CMJ4"/>
<protein>
    <submittedName>
        <fullName evidence="2">Uncharacterized protein</fullName>
    </submittedName>
</protein>
<gene>
    <name evidence="2" type="ORF">PanWU01x14_139540</name>
</gene>
<evidence type="ECO:0000313" key="2">
    <source>
        <dbReference type="EMBL" id="PON62254.1"/>
    </source>
</evidence>
<name>A0A2P5CMJ4_PARAD</name>
<dbReference type="EMBL" id="JXTB01000114">
    <property type="protein sequence ID" value="PON62254.1"/>
    <property type="molecule type" value="Genomic_DNA"/>
</dbReference>
<dbReference type="Proteomes" id="UP000237105">
    <property type="component" value="Unassembled WGS sequence"/>
</dbReference>
<comment type="caution">
    <text evidence="2">The sequence shown here is derived from an EMBL/GenBank/DDBJ whole genome shotgun (WGS) entry which is preliminary data.</text>
</comment>